<evidence type="ECO:0000313" key="1">
    <source>
        <dbReference type="EMBL" id="SIT92594.1"/>
    </source>
</evidence>
<dbReference type="EMBL" id="FTPL01000005">
    <property type="protein sequence ID" value="SIT92594.1"/>
    <property type="molecule type" value="Genomic_DNA"/>
</dbReference>
<dbReference type="STRING" id="550447.SAMN05428946_2815"/>
<dbReference type="OrthoDB" id="1684927at2"/>
<name>A0A1U7PT18_9BACI</name>
<dbReference type="RefSeq" id="WP_076759822.1">
    <property type="nucleotide sequence ID" value="NZ_FTPL01000005.1"/>
</dbReference>
<reference evidence="2" key="1">
    <citation type="submission" date="2017-01" db="EMBL/GenBank/DDBJ databases">
        <authorList>
            <person name="Varghese N."/>
            <person name="Submissions S."/>
        </authorList>
    </citation>
    <scope>NUCLEOTIDE SEQUENCE [LARGE SCALE GENOMIC DNA]</scope>
    <source>
        <strain evidence="2">MNA4</strain>
    </source>
</reference>
<gene>
    <name evidence="1" type="ORF">SAMN05428946_2815</name>
</gene>
<evidence type="ECO:0000313" key="2">
    <source>
        <dbReference type="Proteomes" id="UP000187550"/>
    </source>
</evidence>
<sequence length="167" mass="18668">MTNFYSFHGTVTAISDFGIGQSRESEGCYQLFTVENDSGLIVNFVVSPSTYFVNHEIVRVGDRVTGYYDGDLPVILIYPPQYHALVMVKDDPAQNVKVDHFDNQLVSSDQMLKLNLSPTTELLSTNGQLFTKYPANRDLIVQYGPSTRSIPAQTVPYRIIVLCSAHL</sequence>
<dbReference type="AlphaFoldDB" id="A0A1U7PT18"/>
<organism evidence="1 2">
    <name type="scientific">Edaphobacillus lindanitolerans</name>
    <dbReference type="NCBI Taxonomy" id="550447"/>
    <lineage>
        <taxon>Bacteria</taxon>
        <taxon>Bacillati</taxon>
        <taxon>Bacillota</taxon>
        <taxon>Bacilli</taxon>
        <taxon>Bacillales</taxon>
        <taxon>Bacillaceae</taxon>
        <taxon>Edaphobacillus</taxon>
    </lineage>
</organism>
<protein>
    <submittedName>
        <fullName evidence="1">Uncharacterized protein</fullName>
    </submittedName>
</protein>
<proteinExistence type="predicted"/>
<accession>A0A1U7PT18</accession>
<keyword evidence="2" id="KW-1185">Reference proteome</keyword>
<dbReference type="Proteomes" id="UP000187550">
    <property type="component" value="Unassembled WGS sequence"/>
</dbReference>